<keyword evidence="3" id="KW-1185">Reference proteome</keyword>
<proteinExistence type="predicted"/>
<dbReference type="AlphaFoldDB" id="A0A834NHF6"/>
<comment type="caution">
    <text evidence="2">The sequence shown here is derived from an EMBL/GenBank/DDBJ whole genome shotgun (WGS) entry which is preliminary data.</text>
</comment>
<name>A0A834NHF6_VESGE</name>
<evidence type="ECO:0000313" key="2">
    <source>
        <dbReference type="EMBL" id="KAF7409457.1"/>
    </source>
</evidence>
<dbReference type="Proteomes" id="UP000617340">
    <property type="component" value="Unassembled WGS sequence"/>
</dbReference>
<protein>
    <submittedName>
        <fullName evidence="2">Uncharacterized protein</fullName>
    </submittedName>
</protein>
<accession>A0A834NHF6</accession>
<sequence>MKDRLCRSELWTSLAFFGQDDFGRAKEIEEDEEEKEKEKEEEEEEKKEKKRWLVRFDVVFANEISHYSRVNGGKSGFRRICSQNRYFP</sequence>
<dbReference type="EMBL" id="JACSDZ010000003">
    <property type="protein sequence ID" value="KAF7409457.1"/>
    <property type="molecule type" value="Genomic_DNA"/>
</dbReference>
<reference evidence="2" key="1">
    <citation type="journal article" date="2020" name="G3 (Bethesda)">
        <title>High-Quality Assemblies for Three Invasive Social Wasps from the &lt;i&gt;Vespula&lt;/i&gt; Genus.</title>
        <authorList>
            <person name="Harrop T.W.R."/>
            <person name="Guhlin J."/>
            <person name="McLaughlin G.M."/>
            <person name="Permina E."/>
            <person name="Stockwell P."/>
            <person name="Gilligan J."/>
            <person name="Le Lec M.F."/>
            <person name="Gruber M.A.M."/>
            <person name="Quinn O."/>
            <person name="Lovegrove M."/>
            <person name="Duncan E.J."/>
            <person name="Remnant E.J."/>
            <person name="Van Eeckhoven J."/>
            <person name="Graham B."/>
            <person name="Knapp R.A."/>
            <person name="Langford K.W."/>
            <person name="Kronenberg Z."/>
            <person name="Press M.O."/>
            <person name="Eacker S.M."/>
            <person name="Wilson-Rankin E.E."/>
            <person name="Purcell J."/>
            <person name="Lester P.J."/>
            <person name="Dearden P.K."/>
        </authorList>
    </citation>
    <scope>NUCLEOTIDE SEQUENCE</scope>
    <source>
        <strain evidence="2">Linc-1</strain>
    </source>
</reference>
<feature type="region of interest" description="Disordered" evidence="1">
    <location>
        <begin position="27"/>
        <end position="48"/>
    </location>
</feature>
<feature type="compositionally biased region" description="Acidic residues" evidence="1">
    <location>
        <begin position="28"/>
        <end position="45"/>
    </location>
</feature>
<evidence type="ECO:0000313" key="3">
    <source>
        <dbReference type="Proteomes" id="UP000617340"/>
    </source>
</evidence>
<evidence type="ECO:0000256" key="1">
    <source>
        <dbReference type="SAM" id="MobiDB-lite"/>
    </source>
</evidence>
<gene>
    <name evidence="2" type="ORF">HZH68_003838</name>
</gene>
<organism evidence="2 3">
    <name type="scientific">Vespula germanica</name>
    <name type="common">German yellow jacket</name>
    <name type="synonym">Paravespula germanica</name>
    <dbReference type="NCBI Taxonomy" id="30212"/>
    <lineage>
        <taxon>Eukaryota</taxon>
        <taxon>Metazoa</taxon>
        <taxon>Ecdysozoa</taxon>
        <taxon>Arthropoda</taxon>
        <taxon>Hexapoda</taxon>
        <taxon>Insecta</taxon>
        <taxon>Pterygota</taxon>
        <taxon>Neoptera</taxon>
        <taxon>Endopterygota</taxon>
        <taxon>Hymenoptera</taxon>
        <taxon>Apocrita</taxon>
        <taxon>Aculeata</taxon>
        <taxon>Vespoidea</taxon>
        <taxon>Vespidae</taxon>
        <taxon>Vespinae</taxon>
        <taxon>Vespula</taxon>
    </lineage>
</organism>